<feature type="region of interest" description="Disordered" evidence="4">
    <location>
        <begin position="1"/>
        <end position="62"/>
    </location>
</feature>
<dbReference type="CDD" id="cd14514">
    <property type="entry name" value="DUSP14-like"/>
    <property type="match status" value="1"/>
</dbReference>
<dbReference type="InterPro" id="IPR000387">
    <property type="entry name" value="Tyr_Pase_dom"/>
</dbReference>
<dbReference type="PROSITE" id="PS50054">
    <property type="entry name" value="TYR_PHOSPHATASE_DUAL"/>
    <property type="match status" value="1"/>
</dbReference>
<keyword evidence="3" id="KW-0904">Protein phosphatase</keyword>
<dbReference type="KEGG" id="vde:111249502"/>
<dbReference type="InterPro" id="IPR052103">
    <property type="entry name" value="Dual_spec_Phospatases"/>
</dbReference>
<dbReference type="SUPFAM" id="SSF52799">
    <property type="entry name" value="(Phosphotyrosine protein) phosphatases II"/>
    <property type="match status" value="1"/>
</dbReference>
<dbReference type="RefSeq" id="XP_022659174.1">
    <property type="nucleotide sequence ID" value="XM_022803439.1"/>
</dbReference>
<dbReference type="PANTHER" id="PTHR45961:SF6">
    <property type="entry name" value="IP21249P"/>
    <property type="match status" value="1"/>
</dbReference>
<feature type="compositionally biased region" description="Polar residues" evidence="4">
    <location>
        <begin position="41"/>
        <end position="62"/>
    </location>
</feature>
<evidence type="ECO:0000259" key="6">
    <source>
        <dbReference type="PROSITE" id="PS50056"/>
    </source>
</evidence>
<dbReference type="EnsemblMetazoa" id="XM_022803439">
    <property type="protein sequence ID" value="XP_022659174"/>
    <property type="gene ID" value="LOC111249502"/>
</dbReference>
<evidence type="ECO:0000256" key="4">
    <source>
        <dbReference type="SAM" id="MobiDB-lite"/>
    </source>
</evidence>
<keyword evidence="2" id="KW-0378">Hydrolase</keyword>
<dbReference type="PROSITE" id="PS50056">
    <property type="entry name" value="TYR_PHOSPHATASE_2"/>
    <property type="match status" value="1"/>
</dbReference>
<organism evidence="7 8">
    <name type="scientific">Varroa destructor</name>
    <name type="common">Honeybee mite</name>
    <dbReference type="NCBI Taxonomy" id="109461"/>
    <lineage>
        <taxon>Eukaryota</taxon>
        <taxon>Metazoa</taxon>
        <taxon>Ecdysozoa</taxon>
        <taxon>Arthropoda</taxon>
        <taxon>Chelicerata</taxon>
        <taxon>Arachnida</taxon>
        <taxon>Acari</taxon>
        <taxon>Parasitiformes</taxon>
        <taxon>Mesostigmata</taxon>
        <taxon>Gamasina</taxon>
        <taxon>Dermanyssoidea</taxon>
        <taxon>Varroidae</taxon>
        <taxon>Varroa</taxon>
    </lineage>
</organism>
<evidence type="ECO:0000256" key="1">
    <source>
        <dbReference type="ARBA" id="ARBA00008601"/>
    </source>
</evidence>
<feature type="region of interest" description="Disordered" evidence="4">
    <location>
        <begin position="76"/>
        <end position="97"/>
    </location>
</feature>
<dbReference type="InParanoid" id="A0A7M7JYU3"/>
<dbReference type="SMART" id="SM00195">
    <property type="entry name" value="DSPc"/>
    <property type="match status" value="1"/>
</dbReference>
<feature type="domain" description="Tyrosine specific protein phosphatases" evidence="6">
    <location>
        <begin position="274"/>
        <end position="331"/>
    </location>
</feature>
<dbReference type="Gene3D" id="3.90.190.10">
    <property type="entry name" value="Protein tyrosine phosphatase superfamily"/>
    <property type="match status" value="1"/>
</dbReference>
<protein>
    <recommendedName>
        <fullName evidence="9">Protein-tyrosine-phosphatase</fullName>
    </recommendedName>
</protein>
<dbReference type="OrthoDB" id="285418at2759"/>
<accession>A0A7M7JYU3</accession>
<reference evidence="7" key="1">
    <citation type="submission" date="2021-01" db="UniProtKB">
        <authorList>
            <consortium name="EnsemblMetazoa"/>
        </authorList>
    </citation>
    <scope>IDENTIFICATION</scope>
</reference>
<feature type="domain" description="Tyrosine-protein phosphatase" evidence="5">
    <location>
        <begin position="213"/>
        <end position="353"/>
    </location>
</feature>
<evidence type="ECO:0008006" key="9">
    <source>
        <dbReference type="Google" id="ProtNLM"/>
    </source>
</evidence>
<feature type="compositionally biased region" description="Basic and acidic residues" evidence="4">
    <location>
        <begin position="83"/>
        <end position="97"/>
    </location>
</feature>
<evidence type="ECO:0000256" key="3">
    <source>
        <dbReference type="ARBA" id="ARBA00022912"/>
    </source>
</evidence>
<evidence type="ECO:0000313" key="7">
    <source>
        <dbReference type="EnsemblMetazoa" id="XP_022659174"/>
    </source>
</evidence>
<dbReference type="PRINTS" id="PR01908">
    <property type="entry name" value="ADSPHPHTASE"/>
</dbReference>
<dbReference type="PANTHER" id="PTHR45961">
    <property type="entry name" value="IP21249P"/>
    <property type="match status" value="1"/>
</dbReference>
<evidence type="ECO:0000313" key="8">
    <source>
        <dbReference type="Proteomes" id="UP000594260"/>
    </source>
</evidence>
<dbReference type="Pfam" id="PF00782">
    <property type="entry name" value="DSPc"/>
    <property type="match status" value="1"/>
</dbReference>
<dbReference type="GeneID" id="111249502"/>
<dbReference type="GO" id="GO:0005737">
    <property type="term" value="C:cytoplasm"/>
    <property type="evidence" value="ECO:0007669"/>
    <property type="project" value="TreeGrafter"/>
</dbReference>
<name>A0A7M7JYU3_VARDE</name>
<evidence type="ECO:0000259" key="5">
    <source>
        <dbReference type="PROSITE" id="PS50054"/>
    </source>
</evidence>
<keyword evidence="8" id="KW-1185">Reference proteome</keyword>
<evidence type="ECO:0000256" key="2">
    <source>
        <dbReference type="ARBA" id="ARBA00022801"/>
    </source>
</evidence>
<dbReference type="InterPro" id="IPR000340">
    <property type="entry name" value="Dual-sp_phosphatase_cat-dom"/>
</dbReference>
<proteinExistence type="inferred from homology"/>
<dbReference type="AlphaFoldDB" id="A0A7M7JYU3"/>
<comment type="similarity">
    <text evidence="1">Belongs to the protein-tyrosine phosphatase family. Non-receptor class dual specificity subfamily.</text>
</comment>
<dbReference type="Proteomes" id="UP000594260">
    <property type="component" value="Unplaced"/>
</dbReference>
<sequence length="384" mass="43610">MAYINVTISVSKPETFAGGEQPGNSFLTDWQDKSSRRNQPKVGSSQRMPSVQQTATGSNKSSKWLFDEKFPISDDLITTPTKRRPDFGRGKRTSLERRPIREKTFIENAPPDAPACDDARFTEKPLPDHTTHPIAEDGVNWRSETEVKVSGSDPAFTISVEDEAPPSTILQAVEDSTNKQKVENVEELDGDSQVDVSSDSDCECQMGNFKWHNMSKIMDNLFLCGYNDFDVKKLRKHGITLVVNTTRDLPDRLAQGVTYQRYPANDTTVENIGRYFDAAADRIHNEIKRGGKVLVHCLAGVSRSCSIVLAYLVKHCNMSLLDAFHFVRRRRRVVSPNKGFFQQLIDFERRIRPGEEPSVRMVRSKKLWSMPDIYCNESMKYHLL</sequence>
<dbReference type="InterPro" id="IPR029021">
    <property type="entry name" value="Prot-tyrosine_phosphatase-like"/>
</dbReference>
<dbReference type="GO" id="GO:0004721">
    <property type="term" value="F:phosphoprotein phosphatase activity"/>
    <property type="evidence" value="ECO:0007669"/>
    <property type="project" value="UniProtKB-KW"/>
</dbReference>
<feature type="compositionally biased region" description="Polar residues" evidence="4">
    <location>
        <begin position="1"/>
        <end position="12"/>
    </location>
</feature>
<dbReference type="InterPro" id="IPR020422">
    <property type="entry name" value="TYR_PHOSPHATASE_DUAL_dom"/>
</dbReference>